<dbReference type="Proteomes" id="UP000651668">
    <property type="component" value="Unassembled WGS sequence"/>
</dbReference>
<dbReference type="EMBL" id="BMIL01000004">
    <property type="protein sequence ID" value="GGC63196.1"/>
    <property type="molecule type" value="Genomic_DNA"/>
</dbReference>
<evidence type="ECO:0000313" key="2">
    <source>
        <dbReference type="Proteomes" id="UP000651668"/>
    </source>
</evidence>
<reference evidence="1" key="1">
    <citation type="journal article" date="2014" name="Int. J. Syst. Evol. Microbiol.">
        <title>Complete genome sequence of Corynebacterium casei LMG S-19264T (=DSM 44701T), isolated from a smear-ripened cheese.</title>
        <authorList>
            <consortium name="US DOE Joint Genome Institute (JGI-PGF)"/>
            <person name="Walter F."/>
            <person name="Albersmeier A."/>
            <person name="Kalinowski J."/>
            <person name="Ruckert C."/>
        </authorList>
    </citation>
    <scope>NUCLEOTIDE SEQUENCE</scope>
    <source>
        <strain evidence="1">CGMCC 1.15343</strain>
    </source>
</reference>
<evidence type="ECO:0000313" key="1">
    <source>
        <dbReference type="EMBL" id="GGC63196.1"/>
    </source>
</evidence>
<comment type="caution">
    <text evidence="1">The sequence shown here is derived from an EMBL/GenBank/DDBJ whole genome shotgun (WGS) entry which is preliminary data.</text>
</comment>
<dbReference type="AlphaFoldDB" id="A0A916XCD6"/>
<proteinExistence type="predicted"/>
<dbReference type="InterPro" id="IPR027417">
    <property type="entry name" value="P-loop_NTPase"/>
</dbReference>
<dbReference type="RefSeq" id="WP_188626343.1">
    <property type="nucleotide sequence ID" value="NZ_BMIL01000004.1"/>
</dbReference>
<sequence length="607" mass="69509">MERINLPLLANQKLSETPMFKEGTPSNTIIFKKLCGIGATHGEAKIYKRHSIIIVPNTPVLKGKQEARDENGLRKYPNILTVYEGVTKEDISAYLAGDIKYKKILCTPEAYMAKVKPAFVEQDHFDLFTDFFMLLDECDKIITESDYRRALLKPIDDFFLFKNKAMISATAIVPSDKRFQEQGFKRIYIKPKFRFKQQVVLVETNNIVAAVQDEIEKHSTDCFFIFVNSADLIHAIITLLQIEQDSKVFCAETSKTKLKDSGLDNVYTNLGAYAKYNFLTSRFYNAVDIDLSVQPVLLFATDVLRNSYTMLDPYSDSVQIAGRFRCGVKSIHHISNFNSTLTWHKEKEALSFLKNGLKVYNGWIDQYQAATEEGEKAMLLPAIKSSFIHPLIKDGSNSLNTYLVDGFILDEQVKSYYHDSKRFHHAYKLSNYFRPSLESKFYTVCDRQLISLSLKATSSALIKNISEILDANNIPRNPETLQFNLGRSNDSIKKLYPAITDYYETLGFSKLQELEFNKSKIDTECKRKKSLESRFNPALVIDIQALYKVGEKPLESRIKLDLNIFYIKHNLKRSAKVSDIKLYYATSRSSNASGEKIMKIIKILQIP</sequence>
<reference evidence="1" key="2">
    <citation type="submission" date="2020-09" db="EMBL/GenBank/DDBJ databases">
        <authorList>
            <person name="Sun Q."/>
            <person name="Zhou Y."/>
        </authorList>
    </citation>
    <scope>NUCLEOTIDE SEQUENCE</scope>
    <source>
        <strain evidence="1">CGMCC 1.15343</strain>
    </source>
</reference>
<protein>
    <submittedName>
        <fullName evidence="1">Uncharacterized protein</fullName>
    </submittedName>
</protein>
<gene>
    <name evidence="1" type="ORF">GCM10011387_16000</name>
</gene>
<accession>A0A916XCD6</accession>
<keyword evidence="2" id="KW-1185">Reference proteome</keyword>
<dbReference type="SUPFAM" id="SSF52540">
    <property type="entry name" value="P-loop containing nucleoside triphosphate hydrolases"/>
    <property type="match status" value="1"/>
</dbReference>
<name>A0A916XCD6_9SPHI</name>
<organism evidence="1 2">
    <name type="scientific">Pedobacter quisquiliarum</name>
    <dbReference type="NCBI Taxonomy" id="1834438"/>
    <lineage>
        <taxon>Bacteria</taxon>
        <taxon>Pseudomonadati</taxon>
        <taxon>Bacteroidota</taxon>
        <taxon>Sphingobacteriia</taxon>
        <taxon>Sphingobacteriales</taxon>
        <taxon>Sphingobacteriaceae</taxon>
        <taxon>Pedobacter</taxon>
    </lineage>
</organism>